<name>A0A9P6B3C1_9AGAM</name>
<proteinExistence type="predicted"/>
<protein>
    <submittedName>
        <fullName evidence="2">Uncharacterized protein</fullName>
    </submittedName>
</protein>
<reference evidence="2" key="1">
    <citation type="journal article" date="2020" name="Nat. Commun.">
        <title>Large-scale genome sequencing of mycorrhizal fungi provides insights into the early evolution of symbiotic traits.</title>
        <authorList>
            <person name="Miyauchi S."/>
            <person name="Kiss E."/>
            <person name="Kuo A."/>
            <person name="Drula E."/>
            <person name="Kohler A."/>
            <person name="Sanchez-Garcia M."/>
            <person name="Morin E."/>
            <person name="Andreopoulos B."/>
            <person name="Barry K.W."/>
            <person name="Bonito G."/>
            <person name="Buee M."/>
            <person name="Carver A."/>
            <person name="Chen C."/>
            <person name="Cichocki N."/>
            <person name="Clum A."/>
            <person name="Culley D."/>
            <person name="Crous P.W."/>
            <person name="Fauchery L."/>
            <person name="Girlanda M."/>
            <person name="Hayes R.D."/>
            <person name="Keri Z."/>
            <person name="LaButti K."/>
            <person name="Lipzen A."/>
            <person name="Lombard V."/>
            <person name="Magnuson J."/>
            <person name="Maillard F."/>
            <person name="Murat C."/>
            <person name="Nolan M."/>
            <person name="Ohm R.A."/>
            <person name="Pangilinan J."/>
            <person name="Pereira M.F."/>
            <person name="Perotto S."/>
            <person name="Peter M."/>
            <person name="Pfister S."/>
            <person name="Riley R."/>
            <person name="Sitrit Y."/>
            <person name="Stielow J.B."/>
            <person name="Szollosi G."/>
            <person name="Zifcakova L."/>
            <person name="Stursova M."/>
            <person name="Spatafora J.W."/>
            <person name="Tedersoo L."/>
            <person name="Vaario L.M."/>
            <person name="Yamada A."/>
            <person name="Yan M."/>
            <person name="Wang P."/>
            <person name="Xu J."/>
            <person name="Bruns T."/>
            <person name="Baldrian P."/>
            <person name="Vilgalys R."/>
            <person name="Dunand C."/>
            <person name="Henrissat B."/>
            <person name="Grigoriev I.V."/>
            <person name="Hibbett D."/>
            <person name="Nagy L.G."/>
            <person name="Martin F.M."/>
        </authorList>
    </citation>
    <scope>NUCLEOTIDE SEQUENCE</scope>
    <source>
        <strain evidence="2">UP504</strain>
    </source>
</reference>
<dbReference type="Proteomes" id="UP000886523">
    <property type="component" value="Unassembled WGS sequence"/>
</dbReference>
<organism evidence="2 3">
    <name type="scientific">Hydnum rufescens UP504</name>
    <dbReference type="NCBI Taxonomy" id="1448309"/>
    <lineage>
        <taxon>Eukaryota</taxon>
        <taxon>Fungi</taxon>
        <taxon>Dikarya</taxon>
        <taxon>Basidiomycota</taxon>
        <taxon>Agaricomycotina</taxon>
        <taxon>Agaricomycetes</taxon>
        <taxon>Cantharellales</taxon>
        <taxon>Hydnaceae</taxon>
        <taxon>Hydnum</taxon>
    </lineage>
</organism>
<feature type="transmembrane region" description="Helical" evidence="1">
    <location>
        <begin position="24"/>
        <end position="57"/>
    </location>
</feature>
<keyword evidence="1" id="KW-0812">Transmembrane</keyword>
<gene>
    <name evidence="2" type="ORF">BS47DRAFT_1390660</name>
</gene>
<dbReference type="AlphaFoldDB" id="A0A9P6B3C1"/>
<evidence type="ECO:0000313" key="3">
    <source>
        <dbReference type="Proteomes" id="UP000886523"/>
    </source>
</evidence>
<evidence type="ECO:0000313" key="2">
    <source>
        <dbReference type="EMBL" id="KAF9516612.1"/>
    </source>
</evidence>
<evidence type="ECO:0000256" key="1">
    <source>
        <dbReference type="SAM" id="Phobius"/>
    </source>
</evidence>
<dbReference type="EMBL" id="MU128938">
    <property type="protein sequence ID" value="KAF9516612.1"/>
    <property type="molecule type" value="Genomic_DNA"/>
</dbReference>
<keyword evidence="3" id="KW-1185">Reference proteome</keyword>
<sequence length="200" mass="22331">MAITGSSSSFQVQAANRVDDDDSIVLVLVIIIVLVLVIILIMSCHVIVIVIFIVLIIDLYDDEDEDDDDDEDKDDAIVIVHSILDMTPRDQPTRSSHPSLAGVWYYYTSPTAACTWNDDDDPVIAMYDYGAFDPARPKKPTTSHHEQDTTPQQGWGVVIRDHHARPHPPRLPRLIAITTAIPALSLRTTADLMILHDPRD</sequence>
<keyword evidence="1" id="KW-0472">Membrane</keyword>
<keyword evidence="1" id="KW-1133">Transmembrane helix</keyword>
<accession>A0A9P6B3C1</accession>
<comment type="caution">
    <text evidence="2">The sequence shown here is derived from an EMBL/GenBank/DDBJ whole genome shotgun (WGS) entry which is preliminary data.</text>
</comment>